<feature type="region of interest" description="Disordered" evidence="1">
    <location>
        <begin position="214"/>
        <end position="267"/>
    </location>
</feature>
<feature type="region of interest" description="Disordered" evidence="1">
    <location>
        <begin position="664"/>
        <end position="683"/>
    </location>
</feature>
<feature type="region of interest" description="Disordered" evidence="1">
    <location>
        <begin position="1"/>
        <end position="71"/>
    </location>
</feature>
<dbReference type="OrthoDB" id="2437836at2759"/>
<feature type="region of interest" description="Disordered" evidence="1">
    <location>
        <begin position="634"/>
        <end position="658"/>
    </location>
</feature>
<feature type="compositionally biased region" description="Polar residues" evidence="1">
    <location>
        <begin position="100"/>
        <end position="121"/>
    </location>
</feature>
<feature type="region of interest" description="Disordered" evidence="1">
    <location>
        <begin position="100"/>
        <end position="168"/>
    </location>
</feature>
<dbReference type="InterPro" id="IPR018564">
    <property type="entry name" value="Repl_chkpnt_MRC1_dom"/>
</dbReference>
<feature type="compositionally biased region" description="Low complexity" evidence="1">
    <location>
        <begin position="989"/>
        <end position="1000"/>
    </location>
</feature>
<feature type="region of interest" description="Disordered" evidence="1">
    <location>
        <begin position="989"/>
        <end position="1010"/>
    </location>
</feature>
<dbReference type="Proteomes" id="UP000823405">
    <property type="component" value="Unassembled WGS sequence"/>
</dbReference>
<dbReference type="Pfam" id="PF09444">
    <property type="entry name" value="MRC1"/>
    <property type="match status" value="1"/>
</dbReference>
<keyword evidence="4" id="KW-1185">Reference proteome</keyword>
<evidence type="ECO:0000256" key="1">
    <source>
        <dbReference type="SAM" id="MobiDB-lite"/>
    </source>
</evidence>
<comment type="caution">
    <text evidence="3">The sequence shown here is derived from an EMBL/GenBank/DDBJ whole genome shotgun (WGS) entry which is preliminary data.</text>
</comment>
<feature type="compositionally biased region" description="Acidic residues" evidence="1">
    <location>
        <begin position="837"/>
        <end position="847"/>
    </location>
</feature>
<feature type="domain" description="DNA replication checkpoint mediator MRC1" evidence="2">
    <location>
        <begin position="653"/>
        <end position="786"/>
    </location>
</feature>
<feature type="compositionally biased region" description="Basic and acidic residues" evidence="1">
    <location>
        <begin position="814"/>
        <end position="833"/>
    </location>
</feature>
<feature type="compositionally biased region" description="Polar residues" evidence="1">
    <location>
        <begin position="214"/>
        <end position="223"/>
    </location>
</feature>
<feature type="compositionally biased region" description="Acidic residues" evidence="1">
    <location>
        <begin position="1"/>
        <end position="12"/>
    </location>
</feature>
<feature type="compositionally biased region" description="Acidic residues" evidence="1">
    <location>
        <begin position="363"/>
        <end position="372"/>
    </location>
</feature>
<proteinExistence type="predicted"/>
<feature type="compositionally biased region" description="Polar residues" evidence="1">
    <location>
        <begin position="250"/>
        <end position="267"/>
    </location>
</feature>
<feature type="compositionally biased region" description="Acidic residues" evidence="1">
    <location>
        <begin position="400"/>
        <end position="429"/>
    </location>
</feature>
<organism evidence="3 4">
    <name type="scientific">Linnemannia gamsii</name>
    <dbReference type="NCBI Taxonomy" id="64522"/>
    <lineage>
        <taxon>Eukaryota</taxon>
        <taxon>Fungi</taxon>
        <taxon>Fungi incertae sedis</taxon>
        <taxon>Mucoromycota</taxon>
        <taxon>Mortierellomycotina</taxon>
        <taxon>Mortierellomycetes</taxon>
        <taxon>Mortierellales</taxon>
        <taxon>Mortierellaceae</taxon>
        <taxon>Linnemannia</taxon>
    </lineage>
</organism>
<sequence>MELDSSSDDDLPTVEAATKEIPVVNRSQGQDDDRSSEDERNAEHDRELEDIMSSHIGATKQIKKSKAEIQKEQMQMQLEKERLMRSSTFNVDQRFKKQTLSSLLESAQSKLSAQSNATQSLLVGPNVPSSPLKKRLPRTIALDDSSEDETEQDAERREEEAQWKRSASKALLLSSIPKSERGMISQELKAGAGPVSLDRRLELERALQMSPLSSKIQSMTLNKSPTTPSPSSSSTTIKMVSPPPKPDFSCNPNIGLTSPQKSQRAGTVTNIRQFNLQMERQLAKTHLMRRKKLEDEAKRSGTWKSPEEHAAEQLRVEEKRSQGLDPDEEADDEEDGDYNPEGKAADGSDREVDGSDNELGSGESDEDNEEDDIGKLETPGQYPGGEPTVDDGDEVRGSEADDDSHVDEEGEDEDDEGDEDQDTDEDDDEKVAPVKRSRRKTVIGDDEDIKVVIVDRSQAFVGSESDDEDGVSGADEIGSGSDVDDDDDVSDIEQDMEEIDGTQGFGAFFESSYDPSKAKKAGAQPAFGRAPVSVADSSLSPIVSSDPSQRYASYENTQGSIDGALDFLSGKFPTQTQRSRSPFDVSTTSESQVPASMESRIFDDDDLDQTTSDPILSRSRNAFEVMSMAMNQESGLRRLHKREAKPKRGPLSKTDKSAFIEYEAEEEEDEHMGMGGIDYESDVDQDDYDLADGMVDTNVVLDSQDVENVKQLHMKHEQDQHDKEISDLVHGIAAGNLWKRRNGQIDDLDLFDEDDMDGRFRRKKKLKVSEKFEKLADNPNTAAFARAFKKNMDDDQLIFLSDADESAEEDEPSKDDQESRSKATKEQQHRMSVDAESNGEDEEDEPLNTDKRQERLRKARLVRDESDQSFYGSMDPDAIIAMTKEQVLPFDISSEDDRLAEDPKSVQTPSALSPSQIQSKSTDPSSRRISASQAETINEYKDVMRRTKVIRDILDGVDEVVEDGAMTSPSRTRSSLSGLLDRIVDRTSLSDSSTNRSSLNAPSAFEQDSSHNDVDVTAIVRPRMLSRQNSSFLSEDRRNQFLSTVGEDSRGGNASTRLVKEVNRRKMAFATSKKSTSTGSFSTSSSAAAATISSSTTTTTTTTTTSVTKTSKTAVSKSAGVQNATSAIGSGRLLQILSLEGEE</sequence>
<feature type="compositionally biased region" description="Polar residues" evidence="1">
    <location>
        <begin position="905"/>
        <end position="934"/>
    </location>
</feature>
<feature type="compositionally biased region" description="Acidic residues" evidence="1">
    <location>
        <begin position="802"/>
        <end position="813"/>
    </location>
</feature>
<feature type="compositionally biased region" description="Basic residues" evidence="1">
    <location>
        <begin position="637"/>
        <end position="650"/>
    </location>
</feature>
<feature type="compositionally biased region" description="Low complexity" evidence="1">
    <location>
        <begin position="224"/>
        <end position="236"/>
    </location>
</feature>
<feature type="region of interest" description="Disordered" evidence="1">
    <location>
        <begin position="1070"/>
        <end position="1122"/>
    </location>
</feature>
<feature type="compositionally biased region" description="Low complexity" evidence="1">
    <location>
        <begin position="1070"/>
        <end position="1120"/>
    </location>
</feature>
<feature type="compositionally biased region" description="Basic and acidic residues" evidence="1">
    <location>
        <begin position="29"/>
        <end position="49"/>
    </location>
</feature>
<accession>A0A9P6UF97</accession>
<feature type="region of interest" description="Disordered" evidence="1">
    <location>
        <begin position="897"/>
        <end position="934"/>
    </location>
</feature>
<name>A0A9P6UF97_9FUNG</name>
<dbReference type="AlphaFoldDB" id="A0A9P6UF97"/>
<feature type="compositionally biased region" description="Acidic residues" evidence="1">
    <location>
        <begin position="482"/>
        <end position="500"/>
    </location>
</feature>
<feature type="compositionally biased region" description="Low complexity" evidence="1">
    <location>
        <begin position="533"/>
        <end position="548"/>
    </location>
</feature>
<evidence type="ECO:0000313" key="4">
    <source>
        <dbReference type="Proteomes" id="UP000823405"/>
    </source>
</evidence>
<feature type="region of interest" description="Disordered" evidence="1">
    <location>
        <begin position="802"/>
        <end position="873"/>
    </location>
</feature>
<evidence type="ECO:0000259" key="2">
    <source>
        <dbReference type="Pfam" id="PF09444"/>
    </source>
</evidence>
<feature type="region of interest" description="Disordered" evidence="1">
    <location>
        <begin position="573"/>
        <end position="615"/>
    </location>
</feature>
<feature type="compositionally biased region" description="Polar residues" evidence="1">
    <location>
        <begin position="573"/>
        <end position="594"/>
    </location>
</feature>
<feature type="compositionally biased region" description="Basic and acidic residues" evidence="1">
    <location>
        <begin position="153"/>
        <end position="163"/>
    </location>
</feature>
<gene>
    <name evidence="3" type="ORF">BGZ97_007161</name>
</gene>
<feature type="compositionally biased region" description="Acidic residues" evidence="1">
    <location>
        <begin position="325"/>
        <end position="338"/>
    </location>
</feature>
<feature type="compositionally biased region" description="Basic and acidic residues" evidence="1">
    <location>
        <begin position="292"/>
        <end position="322"/>
    </location>
</feature>
<protein>
    <recommendedName>
        <fullName evidence="2">DNA replication checkpoint mediator MRC1 domain-containing protein</fullName>
    </recommendedName>
</protein>
<reference evidence="3" key="1">
    <citation type="journal article" date="2020" name="Fungal Divers.">
        <title>Resolving the Mortierellaceae phylogeny through synthesis of multi-gene phylogenetics and phylogenomics.</title>
        <authorList>
            <person name="Vandepol N."/>
            <person name="Liber J."/>
            <person name="Desiro A."/>
            <person name="Na H."/>
            <person name="Kennedy M."/>
            <person name="Barry K."/>
            <person name="Grigoriev I.V."/>
            <person name="Miller A.N."/>
            <person name="O'Donnell K."/>
            <person name="Stajich J.E."/>
            <person name="Bonito G."/>
        </authorList>
    </citation>
    <scope>NUCLEOTIDE SEQUENCE</scope>
    <source>
        <strain evidence="3">NVP60</strain>
    </source>
</reference>
<feature type="region of interest" description="Disordered" evidence="1">
    <location>
        <begin position="286"/>
        <end position="553"/>
    </location>
</feature>
<evidence type="ECO:0000313" key="3">
    <source>
        <dbReference type="EMBL" id="KAG0287222.1"/>
    </source>
</evidence>
<dbReference type="EMBL" id="JAAAIN010003177">
    <property type="protein sequence ID" value="KAG0287222.1"/>
    <property type="molecule type" value="Genomic_DNA"/>
</dbReference>
<feature type="compositionally biased region" description="Basic and acidic residues" evidence="1">
    <location>
        <begin position="343"/>
        <end position="353"/>
    </location>
</feature>